<name>A0A7Z0GM31_9MICC</name>
<dbReference type="PANTHER" id="PTHR35342:SF5">
    <property type="entry name" value="TRICARBOXYLIC TRANSPORT PROTEIN"/>
    <property type="match status" value="1"/>
</dbReference>
<organism evidence="3 4">
    <name type="scientific">Nesterenkonia xinjiangensis</name>
    <dbReference type="NCBI Taxonomy" id="225327"/>
    <lineage>
        <taxon>Bacteria</taxon>
        <taxon>Bacillati</taxon>
        <taxon>Actinomycetota</taxon>
        <taxon>Actinomycetes</taxon>
        <taxon>Micrococcales</taxon>
        <taxon>Micrococcaceae</taxon>
        <taxon>Nesterenkonia</taxon>
    </lineage>
</organism>
<feature type="transmembrane region" description="Helical" evidence="1">
    <location>
        <begin position="315"/>
        <end position="339"/>
    </location>
</feature>
<feature type="transmembrane region" description="Helical" evidence="1">
    <location>
        <begin position="197"/>
        <end position="220"/>
    </location>
</feature>
<gene>
    <name evidence="3" type="ORF">HNR09_001905</name>
</gene>
<dbReference type="Proteomes" id="UP000535437">
    <property type="component" value="Unassembled WGS sequence"/>
</dbReference>
<evidence type="ECO:0000313" key="4">
    <source>
        <dbReference type="Proteomes" id="UP000535437"/>
    </source>
</evidence>
<dbReference type="InterPro" id="IPR002823">
    <property type="entry name" value="DUF112_TM"/>
</dbReference>
<feature type="transmembrane region" description="Helical" evidence="1">
    <location>
        <begin position="15"/>
        <end position="33"/>
    </location>
</feature>
<dbReference type="RefSeq" id="WP_179541830.1">
    <property type="nucleotide sequence ID" value="NZ_BAAALL010000005.1"/>
</dbReference>
<feature type="transmembrane region" description="Helical" evidence="1">
    <location>
        <begin position="40"/>
        <end position="65"/>
    </location>
</feature>
<evidence type="ECO:0000313" key="3">
    <source>
        <dbReference type="EMBL" id="NYJ78494.1"/>
    </source>
</evidence>
<feature type="transmembrane region" description="Helical" evidence="1">
    <location>
        <begin position="463"/>
        <end position="483"/>
    </location>
</feature>
<evidence type="ECO:0000256" key="1">
    <source>
        <dbReference type="SAM" id="Phobius"/>
    </source>
</evidence>
<keyword evidence="4" id="KW-1185">Reference proteome</keyword>
<keyword evidence="1" id="KW-1133">Transmembrane helix</keyword>
<dbReference type="EMBL" id="JACCFY010000001">
    <property type="protein sequence ID" value="NYJ78494.1"/>
    <property type="molecule type" value="Genomic_DNA"/>
</dbReference>
<sequence>MGLTEFDVSVLFDPLNIVAILVGSLAGMFFGAIPGVGAMVVLVLFLPISFLLPPLPAVLLLLAVYQSSEYGGSISSIILGIPGSPSNVATILDGHPMAQSGMPGKALGYSLWASAIGGLVGGLALLFLAVPIAAFAMTLSYPEYFLLGMLGILAVAVISSHDLVRSIISAILGLMVGTVGMDLITGAPRFTGGQMELYSGFTLVAIILGMFAFSEVITMIRDNGSQPAPDTLSVKTKVPFAELRTTAKATTGGSIIGSLIGIFPGTGSGTASWFGYSLAKKLSRNPDRFGKGSPEGIAGAESANNSSVGGSLLPLLTLGVPGSPAIAIVMGAFLMHGIVPGPNIFAEEPTLTYGILFGFLLTSVAMFFSGKLVTPIFSRVLKIPSEMLIPAVLLISIVGVYAANTSSFELWVALTVGVIAYFMRNLGFSLPAFVLAFVLSGIIEENFRRALLVSGGDLTIFVTRPFSLVLVLIIVGLVGLGIWGKVRGTRREKILAEVQGTDEQESKA</sequence>
<feature type="transmembrane region" description="Helical" evidence="1">
    <location>
        <begin position="144"/>
        <end position="161"/>
    </location>
</feature>
<feature type="transmembrane region" description="Helical" evidence="1">
    <location>
        <begin position="388"/>
        <end position="414"/>
    </location>
</feature>
<feature type="transmembrane region" description="Helical" evidence="1">
    <location>
        <begin position="426"/>
        <end position="443"/>
    </location>
</feature>
<feature type="transmembrane region" description="Helical" evidence="1">
    <location>
        <begin position="351"/>
        <end position="368"/>
    </location>
</feature>
<protein>
    <submittedName>
        <fullName evidence="3">Putative tricarboxylic transport membrane protein</fullName>
    </submittedName>
</protein>
<feature type="transmembrane region" description="Helical" evidence="1">
    <location>
        <begin position="111"/>
        <end position="137"/>
    </location>
</feature>
<keyword evidence="1" id="KW-0472">Membrane</keyword>
<keyword evidence="1" id="KW-0812">Transmembrane</keyword>
<accession>A0A7Z0GM31</accession>
<proteinExistence type="predicted"/>
<dbReference type="AlphaFoldDB" id="A0A7Z0GM31"/>
<reference evidence="3 4" key="1">
    <citation type="submission" date="2020-07" db="EMBL/GenBank/DDBJ databases">
        <title>Sequencing the genomes of 1000 actinobacteria strains.</title>
        <authorList>
            <person name="Klenk H.-P."/>
        </authorList>
    </citation>
    <scope>NUCLEOTIDE SEQUENCE [LARGE SCALE GENOMIC DNA]</scope>
    <source>
        <strain evidence="3 4">DSM 15475</strain>
    </source>
</reference>
<evidence type="ECO:0000259" key="2">
    <source>
        <dbReference type="Pfam" id="PF01970"/>
    </source>
</evidence>
<feature type="domain" description="DUF112" evidence="2">
    <location>
        <begin position="17"/>
        <end position="435"/>
    </location>
</feature>
<feature type="transmembrane region" description="Helical" evidence="1">
    <location>
        <begin position="167"/>
        <end position="185"/>
    </location>
</feature>
<dbReference type="Pfam" id="PF01970">
    <property type="entry name" value="TctA"/>
    <property type="match status" value="1"/>
</dbReference>
<dbReference type="PANTHER" id="PTHR35342">
    <property type="entry name" value="TRICARBOXYLIC TRANSPORT PROTEIN"/>
    <property type="match status" value="1"/>
</dbReference>
<comment type="caution">
    <text evidence="3">The sequence shown here is derived from an EMBL/GenBank/DDBJ whole genome shotgun (WGS) entry which is preliminary data.</text>
</comment>